<comment type="subcellular location">
    <subcellularLocation>
        <location evidence="1">Lysosome membrane</location>
        <topology evidence="1">Peripheral membrane protein</topology>
        <orientation evidence="1">Cytoplasmic side</orientation>
    </subcellularLocation>
</comment>
<sequence>MNGFSAIDIMLNPHDLTEILGQANTGGVHSTLLVNPHGALVAFSGYGDNAVRVKATISSNIWSAYEHSRHNAIDDDSLHCLIMSCQTGNVAIHHAGSSGLLLCMFADKTVGHGMLKAKIAAMAKFLNGPLNTIVVS</sequence>
<name>A0ABP0G1A0_CLALP</name>
<dbReference type="InterPro" id="IPR037587">
    <property type="entry name" value="LAMTOR2-like"/>
</dbReference>
<evidence type="ECO:0000259" key="3">
    <source>
        <dbReference type="Pfam" id="PF03259"/>
    </source>
</evidence>
<reference evidence="4 5" key="1">
    <citation type="submission" date="2024-02" db="EMBL/GenBank/DDBJ databases">
        <authorList>
            <person name="Daric V."/>
            <person name="Darras S."/>
        </authorList>
    </citation>
    <scope>NUCLEOTIDE SEQUENCE [LARGE SCALE GENOMIC DNA]</scope>
</reference>
<protein>
    <recommendedName>
        <fullName evidence="3">Roadblock/LAMTOR2 domain-containing protein</fullName>
    </recommendedName>
</protein>
<comment type="similarity">
    <text evidence="2">Belongs to the GAMAD family.</text>
</comment>
<dbReference type="SUPFAM" id="SSF103196">
    <property type="entry name" value="Roadblock/LC7 domain"/>
    <property type="match status" value="1"/>
</dbReference>
<gene>
    <name evidence="4" type="ORF">CVLEPA_LOCUS16409</name>
</gene>
<dbReference type="Proteomes" id="UP001642483">
    <property type="component" value="Unassembled WGS sequence"/>
</dbReference>
<evidence type="ECO:0000313" key="5">
    <source>
        <dbReference type="Proteomes" id="UP001642483"/>
    </source>
</evidence>
<dbReference type="PANTHER" id="PTHR13323">
    <property type="entry name" value="LATE ENDOSOMAL/LYSOSOMAL MP1 INTERACTING PROTEIN"/>
    <property type="match status" value="1"/>
</dbReference>
<feature type="domain" description="Roadblock/LAMTOR2" evidence="3">
    <location>
        <begin position="22"/>
        <end position="103"/>
    </location>
</feature>
<organism evidence="4 5">
    <name type="scientific">Clavelina lepadiformis</name>
    <name type="common">Light-bulb sea squirt</name>
    <name type="synonym">Ascidia lepadiformis</name>
    <dbReference type="NCBI Taxonomy" id="159417"/>
    <lineage>
        <taxon>Eukaryota</taxon>
        <taxon>Metazoa</taxon>
        <taxon>Chordata</taxon>
        <taxon>Tunicata</taxon>
        <taxon>Ascidiacea</taxon>
        <taxon>Aplousobranchia</taxon>
        <taxon>Clavelinidae</taxon>
        <taxon>Clavelina</taxon>
    </lineage>
</organism>
<proteinExistence type="inferred from homology"/>
<dbReference type="EMBL" id="CAWYQH010000099">
    <property type="protein sequence ID" value="CAK8685270.1"/>
    <property type="molecule type" value="Genomic_DNA"/>
</dbReference>
<evidence type="ECO:0000313" key="4">
    <source>
        <dbReference type="EMBL" id="CAK8685270.1"/>
    </source>
</evidence>
<keyword evidence="5" id="KW-1185">Reference proteome</keyword>
<dbReference type="Gene3D" id="3.30.450.30">
    <property type="entry name" value="Dynein light chain 2a, cytoplasmic"/>
    <property type="match status" value="1"/>
</dbReference>
<dbReference type="InterPro" id="IPR004942">
    <property type="entry name" value="Roadblock/LAMTOR2_dom"/>
</dbReference>
<comment type="caution">
    <text evidence="4">The sequence shown here is derived from an EMBL/GenBank/DDBJ whole genome shotgun (WGS) entry which is preliminary data.</text>
</comment>
<dbReference type="Pfam" id="PF03259">
    <property type="entry name" value="Robl_LC7"/>
    <property type="match status" value="1"/>
</dbReference>
<evidence type="ECO:0000256" key="2">
    <source>
        <dbReference type="ARBA" id="ARBA00007191"/>
    </source>
</evidence>
<evidence type="ECO:0000256" key="1">
    <source>
        <dbReference type="ARBA" id="ARBA00004630"/>
    </source>
</evidence>
<accession>A0ABP0G1A0</accession>